<evidence type="ECO:0000256" key="1">
    <source>
        <dbReference type="ARBA" id="ARBA00022729"/>
    </source>
</evidence>
<protein>
    <submittedName>
        <fullName evidence="4">Outer membrane protein OmpH</fullName>
    </submittedName>
</protein>
<dbReference type="PANTHER" id="PTHR35089">
    <property type="entry name" value="CHAPERONE PROTEIN SKP"/>
    <property type="match status" value="1"/>
</dbReference>
<dbReference type="PANTHER" id="PTHR35089:SF1">
    <property type="entry name" value="CHAPERONE PROTEIN SKP"/>
    <property type="match status" value="1"/>
</dbReference>
<dbReference type="InterPro" id="IPR005632">
    <property type="entry name" value="Chaperone_Skp"/>
</dbReference>
<dbReference type="GO" id="GO:0005829">
    <property type="term" value="C:cytosol"/>
    <property type="evidence" value="ECO:0007669"/>
    <property type="project" value="TreeGrafter"/>
</dbReference>
<dbReference type="EMBL" id="AP014633">
    <property type="protein sequence ID" value="BAP56035.1"/>
    <property type="molecule type" value="Genomic_DNA"/>
</dbReference>
<dbReference type="HOGENOM" id="CLU_101388_1_1_6"/>
<dbReference type="PIRSF" id="PIRSF002094">
    <property type="entry name" value="OMP26_Skp"/>
    <property type="match status" value="1"/>
</dbReference>
<dbReference type="GO" id="GO:0051082">
    <property type="term" value="F:unfolded protein binding"/>
    <property type="evidence" value="ECO:0007669"/>
    <property type="project" value="InterPro"/>
</dbReference>
<feature type="region of interest" description="Disordered" evidence="3">
    <location>
        <begin position="78"/>
        <end position="100"/>
    </location>
</feature>
<evidence type="ECO:0000313" key="5">
    <source>
        <dbReference type="Proteomes" id="UP000031623"/>
    </source>
</evidence>
<reference evidence="4 5" key="1">
    <citation type="journal article" date="2014" name="ISME J.">
        <title>Ecophysiology of Thioploca ingrica as revealed by the complete genome sequence supplemented with proteomic evidence.</title>
        <authorList>
            <person name="Kojima H."/>
            <person name="Ogura Y."/>
            <person name="Yamamoto N."/>
            <person name="Togashi T."/>
            <person name="Mori H."/>
            <person name="Watanabe T."/>
            <person name="Nemoto F."/>
            <person name="Kurokawa K."/>
            <person name="Hayashi T."/>
            <person name="Fukui M."/>
        </authorList>
    </citation>
    <scope>NUCLEOTIDE SEQUENCE [LARGE SCALE GENOMIC DNA]</scope>
</reference>
<accession>A0A090ALM3</accession>
<dbReference type="Gene3D" id="3.30.910.20">
    <property type="entry name" value="Skp domain"/>
    <property type="match status" value="1"/>
</dbReference>
<dbReference type="KEGG" id="tig:THII_1738"/>
<dbReference type="SMART" id="SM00935">
    <property type="entry name" value="OmpH"/>
    <property type="match status" value="1"/>
</dbReference>
<dbReference type="AlphaFoldDB" id="A0A090ALM3"/>
<dbReference type="Proteomes" id="UP000031623">
    <property type="component" value="Chromosome"/>
</dbReference>
<dbReference type="GO" id="GO:0050821">
    <property type="term" value="P:protein stabilization"/>
    <property type="evidence" value="ECO:0007669"/>
    <property type="project" value="TreeGrafter"/>
</dbReference>
<evidence type="ECO:0000313" key="4">
    <source>
        <dbReference type="EMBL" id="BAP56035.1"/>
    </source>
</evidence>
<dbReference type="InterPro" id="IPR024930">
    <property type="entry name" value="Skp_dom_sf"/>
</dbReference>
<organism evidence="4 5">
    <name type="scientific">Thioploca ingrica</name>
    <dbReference type="NCBI Taxonomy" id="40754"/>
    <lineage>
        <taxon>Bacteria</taxon>
        <taxon>Pseudomonadati</taxon>
        <taxon>Pseudomonadota</taxon>
        <taxon>Gammaproteobacteria</taxon>
        <taxon>Thiotrichales</taxon>
        <taxon>Thiotrichaceae</taxon>
        <taxon>Thioploca</taxon>
    </lineage>
</organism>
<evidence type="ECO:0000256" key="2">
    <source>
        <dbReference type="PIRNR" id="PIRNR002094"/>
    </source>
</evidence>
<feature type="compositionally biased region" description="Basic and acidic residues" evidence="3">
    <location>
        <begin position="85"/>
        <end position="100"/>
    </location>
</feature>
<evidence type="ECO:0000256" key="3">
    <source>
        <dbReference type="SAM" id="MobiDB-lite"/>
    </source>
</evidence>
<dbReference type="Pfam" id="PF03938">
    <property type="entry name" value="OmpH"/>
    <property type="match status" value="1"/>
</dbReference>
<dbReference type="STRING" id="40754.THII_1738"/>
<keyword evidence="1" id="KW-0732">Signal</keyword>
<comment type="similarity">
    <text evidence="2">Belongs to the skp family.</text>
</comment>
<name>A0A090ALM3_9GAMM</name>
<proteinExistence type="inferred from homology"/>
<dbReference type="SUPFAM" id="SSF111384">
    <property type="entry name" value="OmpH-like"/>
    <property type="match status" value="1"/>
</dbReference>
<gene>
    <name evidence="4" type="ORF">THII_1738</name>
</gene>
<keyword evidence="5" id="KW-1185">Reference proteome</keyword>
<sequence>MKKTILFLTIITGLFYCYSFAAATELKIGFVNAIKLMETAPQVENANRRLEQEFAPRQRRLVSAQQEIKTMEERLTKNESIMSEAESRKLRRDVREKKRDLRNQEDEFKEDYNLRRNEELEAIQQTIHKIIQTLAEEESYDFILSEGVVHASSRVDITDQVLKRLKEQSSNRQR</sequence>